<feature type="domain" description="Dihydrodipicolinate reductase N-terminal" evidence="3">
    <location>
        <begin position="2"/>
        <end position="70"/>
    </location>
</feature>
<dbReference type="SUPFAM" id="SSF51735">
    <property type="entry name" value="NAD(P)-binding Rossmann-fold domains"/>
    <property type="match status" value="1"/>
</dbReference>
<evidence type="ECO:0000313" key="6">
    <source>
        <dbReference type="Proteomes" id="UP000182938"/>
    </source>
</evidence>
<proteinExistence type="predicted"/>
<dbReference type="AlphaFoldDB" id="A0A1L3MJE9"/>
<evidence type="ECO:0000259" key="4">
    <source>
        <dbReference type="Pfam" id="PF19328"/>
    </source>
</evidence>
<accession>A0A1L3MJE9</accession>
<dbReference type="Gene3D" id="3.40.50.720">
    <property type="entry name" value="NAD(P)-binding Rossmann-like Domain"/>
    <property type="match status" value="1"/>
</dbReference>
<dbReference type="Pfam" id="PF19328">
    <property type="entry name" value="DAP_DH_C"/>
    <property type="match status" value="1"/>
</dbReference>
<evidence type="ECO:0000256" key="1">
    <source>
        <dbReference type="ARBA" id="ARBA00022857"/>
    </source>
</evidence>
<sequence length="346" mass="36147">MKIIVCYTGGVGSQVIRLLLQHPEHELVGVLVHDEAKHGRDAGELVGMAPCGVTATKDVDELLARGADCALWHGGVWDREIVGALLRAGIDVYTGMAGFEIPLDQDRELLKACAAGSTSLASGGNIPGLISDVLPLFLSGYSGAVRHVRATQRNHVADYPSAFQLREYLSMGQTLEDAAASSAADAIWLDAQAQSAQLVAAGLGVDVGETVISSKEFGVAPTRTVLAASDLEVAEGTVAGVRWTFTTSTKDGRPFLDVVNEQTVVLGLGDGWRRTRDEPSWTVEIDGDPTIRCQLSLGPGAGSVADPATALNAARAVNFISPLVAARPGHVSVLDLPAPSGQLVDP</sequence>
<dbReference type="RefSeq" id="WP_072625573.1">
    <property type="nucleotide sequence ID" value="NZ_CP013290.1"/>
</dbReference>
<reference evidence="5 6" key="1">
    <citation type="submission" date="2015-11" db="EMBL/GenBank/DDBJ databases">
        <authorList>
            <person name="Zhang Y."/>
            <person name="Guo Z."/>
        </authorList>
    </citation>
    <scope>NUCLEOTIDE SEQUENCE [LARGE SCALE GENOMIC DNA]</scope>
    <source>
        <strain evidence="5 6">YFY001</strain>
    </source>
</reference>
<dbReference type="GO" id="GO:0009089">
    <property type="term" value="P:lysine biosynthetic process via diaminopimelate"/>
    <property type="evidence" value="ECO:0007669"/>
    <property type="project" value="InterPro"/>
</dbReference>
<dbReference type="InterPro" id="IPR045760">
    <property type="entry name" value="DAP_DH_C"/>
</dbReference>
<evidence type="ECO:0000313" key="5">
    <source>
        <dbReference type="EMBL" id="APH02430.1"/>
    </source>
</evidence>
<keyword evidence="6" id="KW-1185">Reference proteome</keyword>
<gene>
    <name evidence="5" type="ORF">ASJ30_13565</name>
</gene>
<name>A0A1L3MJE9_9MICO</name>
<dbReference type="Pfam" id="PF01113">
    <property type="entry name" value="DapB_N"/>
    <property type="match status" value="1"/>
</dbReference>
<dbReference type="KEGG" id="jte:ASJ30_13565"/>
<evidence type="ECO:0000256" key="2">
    <source>
        <dbReference type="ARBA" id="ARBA00023002"/>
    </source>
</evidence>
<feature type="domain" description="2,4-diaminopentanoate dehydrogenase C-terminal" evidence="4">
    <location>
        <begin position="130"/>
        <end position="341"/>
    </location>
</feature>
<dbReference type="InterPro" id="IPR000846">
    <property type="entry name" value="DapB_N"/>
</dbReference>
<dbReference type="InterPro" id="IPR036291">
    <property type="entry name" value="NAD(P)-bd_dom_sf"/>
</dbReference>
<keyword evidence="1" id="KW-0521">NADP</keyword>
<organism evidence="5 6">
    <name type="scientific">Janibacter indicus</name>
    <dbReference type="NCBI Taxonomy" id="857417"/>
    <lineage>
        <taxon>Bacteria</taxon>
        <taxon>Bacillati</taxon>
        <taxon>Actinomycetota</taxon>
        <taxon>Actinomycetes</taxon>
        <taxon>Micrococcales</taxon>
        <taxon>Intrasporangiaceae</taxon>
        <taxon>Janibacter</taxon>
    </lineage>
</organism>
<dbReference type="Proteomes" id="UP000182938">
    <property type="component" value="Chromosome"/>
</dbReference>
<protein>
    <submittedName>
        <fullName evidence="5">Dihydrodipicolinate reductase</fullName>
    </submittedName>
</protein>
<evidence type="ECO:0000259" key="3">
    <source>
        <dbReference type="Pfam" id="PF01113"/>
    </source>
</evidence>
<keyword evidence="2" id="KW-0560">Oxidoreductase</keyword>
<dbReference type="GO" id="GO:0008839">
    <property type="term" value="F:4-hydroxy-tetrahydrodipicolinate reductase"/>
    <property type="evidence" value="ECO:0007669"/>
    <property type="project" value="InterPro"/>
</dbReference>
<dbReference type="EMBL" id="CP013290">
    <property type="protein sequence ID" value="APH02430.1"/>
    <property type="molecule type" value="Genomic_DNA"/>
</dbReference>